<feature type="transmembrane region" description="Helical" evidence="1">
    <location>
        <begin position="34"/>
        <end position="54"/>
    </location>
</feature>
<dbReference type="EMBL" id="CP007202">
    <property type="protein sequence ID" value="AJR04920.1"/>
    <property type="molecule type" value="Genomic_DNA"/>
</dbReference>
<reference evidence="2 3" key="1">
    <citation type="submission" date="2014-02" db="EMBL/GenBank/DDBJ databases">
        <authorList>
            <person name="Young C.-C."/>
            <person name="Hameed A."/>
            <person name="Huang H.-C."/>
            <person name="Shahina M."/>
        </authorList>
    </citation>
    <scope>NUCLEOTIDE SEQUENCE [LARGE SCALE GENOMIC DNA]</scope>
    <source>
        <strain evidence="2 3">CC-SAMT-1</strain>
    </source>
</reference>
<gene>
    <name evidence="2" type="ORF">AW14_10290</name>
</gene>
<organism evidence="2 3">
    <name type="scientific">Siansivirga zeaxanthinifaciens CC-SAMT-1</name>
    <dbReference type="NCBI Taxonomy" id="1454006"/>
    <lineage>
        <taxon>Bacteria</taxon>
        <taxon>Pseudomonadati</taxon>
        <taxon>Bacteroidota</taxon>
        <taxon>Flavobacteriia</taxon>
        <taxon>Flavobacteriales</taxon>
        <taxon>Flavobacteriaceae</taxon>
        <taxon>Siansivirga</taxon>
    </lineage>
</organism>
<protein>
    <submittedName>
        <fullName evidence="2">Uncharacterized protein</fullName>
    </submittedName>
</protein>
<dbReference type="Proteomes" id="UP000032229">
    <property type="component" value="Chromosome"/>
</dbReference>
<name>A0A0C5WPQ8_9FLAO</name>
<keyword evidence="1" id="KW-0472">Membrane</keyword>
<feature type="transmembrane region" description="Helical" evidence="1">
    <location>
        <begin position="7"/>
        <end position="28"/>
    </location>
</feature>
<accession>A0A0C5WPQ8</accession>
<evidence type="ECO:0000313" key="2">
    <source>
        <dbReference type="EMBL" id="AJR04920.1"/>
    </source>
</evidence>
<evidence type="ECO:0000256" key="1">
    <source>
        <dbReference type="SAM" id="Phobius"/>
    </source>
</evidence>
<dbReference type="HOGENOM" id="CLU_2847447_0_0_10"/>
<dbReference type="KEGG" id="sze:AW14_10290"/>
<dbReference type="AlphaFoldDB" id="A0A0C5WPQ8"/>
<evidence type="ECO:0000313" key="3">
    <source>
        <dbReference type="Proteomes" id="UP000032229"/>
    </source>
</evidence>
<sequence length="65" mass="7294">MKKIIHYGFILASILFLVQALQIISLNIFKLSSFGYGALIGKIILLLICIFISYKTRSISTKNSN</sequence>
<keyword evidence="1" id="KW-1133">Transmembrane helix</keyword>
<keyword evidence="3" id="KW-1185">Reference proteome</keyword>
<keyword evidence="1" id="KW-0812">Transmembrane</keyword>
<proteinExistence type="predicted"/>